<accession>A0A1V6R415</accession>
<dbReference type="InterPro" id="IPR052585">
    <property type="entry name" value="Lipid_raft_assoc_Zn_ADH"/>
</dbReference>
<evidence type="ECO:0000313" key="1">
    <source>
        <dbReference type="EMBL" id="OQD96230.1"/>
    </source>
</evidence>
<dbReference type="Gene3D" id="3.90.180.10">
    <property type="entry name" value="Medium-chain alcohol dehydrogenases, catalytic domain"/>
    <property type="match status" value="1"/>
</dbReference>
<proteinExistence type="predicted"/>
<gene>
    <name evidence="1" type="ORF">PENVUL_c094G08101</name>
</gene>
<keyword evidence="2" id="KW-1185">Reference proteome</keyword>
<organism evidence="1 2">
    <name type="scientific">Penicillium vulpinum</name>
    <dbReference type="NCBI Taxonomy" id="29845"/>
    <lineage>
        <taxon>Eukaryota</taxon>
        <taxon>Fungi</taxon>
        <taxon>Dikarya</taxon>
        <taxon>Ascomycota</taxon>
        <taxon>Pezizomycotina</taxon>
        <taxon>Eurotiomycetes</taxon>
        <taxon>Eurotiomycetidae</taxon>
        <taxon>Eurotiales</taxon>
        <taxon>Aspergillaceae</taxon>
        <taxon>Penicillium</taxon>
    </lineage>
</organism>
<dbReference type="PANTHER" id="PTHR43482:SF1">
    <property type="entry name" value="PROTEIN AST1-RELATED"/>
    <property type="match status" value="1"/>
</dbReference>
<protein>
    <recommendedName>
        <fullName evidence="3">Enoyl reductase (ER) domain-containing protein</fullName>
    </recommendedName>
</protein>
<dbReference type="Proteomes" id="UP000191518">
    <property type="component" value="Unassembled WGS sequence"/>
</dbReference>
<sequence length="563" mass="61899">MAVEASSLQLTDWIKRLCHTNGDAIALITTSSPSSSWIENLQELIPSDGKRPCLAKVIIASCGFDNEAEVTNLADNSPSGAQLMPLAALDELPSSSLVQDKYDLIVIDEPRLWDDKTTQAILSCLPNILEHGGIAAMRVSDTNLDAAAEKLQRFDGLELHSTTEDHKFIIARRMPLSWTTDSEFYVLSPVENSNSSPVFEHLENIFATHKVRLVPVGLEKVGTLAGKTVIALLDLASPWVSGWTESDLDRLRELIQVQYVLWVSPSWSQGDVNNIGSGAMGGLLRTLRNEQWNTTISHPLVDVEDLEDKFGLACGILQVMQLTTQQSTRRPDLVYRLANGRLLVPRVLETPAVVEAMHTLVHGPRPVLSELALDPRPLELKLHDVENARWEEQQLSEEQPRPDHTEINVEMVTIFDLHGDHGKTPDTALPMFEIVGKVTRIGSDAHDSAVGDQVLTLASTDSGLSTTMRVLESDTIRISTNTNPTKAISTPLAYLNAYQILTKIGRLNSSSSVLLVGSTSHTLQAMINYALAMKMHVIVATDPLDSAESLRSLYPPLVDPYRP</sequence>
<dbReference type="AlphaFoldDB" id="A0A1V6R415"/>
<name>A0A1V6R415_9EURO</name>
<dbReference type="InterPro" id="IPR011032">
    <property type="entry name" value="GroES-like_sf"/>
</dbReference>
<evidence type="ECO:0000313" key="2">
    <source>
        <dbReference type="Proteomes" id="UP000191518"/>
    </source>
</evidence>
<evidence type="ECO:0008006" key="3">
    <source>
        <dbReference type="Google" id="ProtNLM"/>
    </source>
</evidence>
<dbReference type="EMBL" id="MDYP01000094">
    <property type="protein sequence ID" value="OQD96230.1"/>
    <property type="molecule type" value="Genomic_DNA"/>
</dbReference>
<reference evidence="2" key="1">
    <citation type="journal article" date="2017" name="Nat. Microbiol.">
        <title>Global analysis of biosynthetic gene clusters reveals vast potential of secondary metabolite production in Penicillium species.</title>
        <authorList>
            <person name="Nielsen J.C."/>
            <person name="Grijseels S."/>
            <person name="Prigent S."/>
            <person name="Ji B."/>
            <person name="Dainat J."/>
            <person name="Nielsen K.F."/>
            <person name="Frisvad J.C."/>
            <person name="Workman M."/>
            <person name="Nielsen J."/>
        </authorList>
    </citation>
    <scope>NUCLEOTIDE SEQUENCE [LARGE SCALE GENOMIC DNA]</scope>
    <source>
        <strain evidence="2">IBT 29486</strain>
    </source>
</reference>
<dbReference type="STRING" id="29845.A0A1V6R415"/>
<dbReference type="SUPFAM" id="SSF50129">
    <property type="entry name" value="GroES-like"/>
    <property type="match status" value="1"/>
</dbReference>
<comment type="caution">
    <text evidence="1">The sequence shown here is derived from an EMBL/GenBank/DDBJ whole genome shotgun (WGS) entry which is preliminary data.</text>
</comment>
<dbReference type="PANTHER" id="PTHR43482">
    <property type="entry name" value="PROTEIN AST1-RELATED"/>
    <property type="match status" value="1"/>
</dbReference>